<evidence type="ECO:0000256" key="6">
    <source>
        <dbReference type="ARBA" id="ARBA00022847"/>
    </source>
</evidence>
<gene>
    <name evidence="12" type="ORF">UCRPA7_1544</name>
</gene>
<feature type="transmembrane region" description="Helical" evidence="11">
    <location>
        <begin position="235"/>
        <end position="256"/>
    </location>
</feature>
<comment type="similarity">
    <text evidence="2">Belongs to the cystinosin family.</text>
</comment>
<evidence type="ECO:0000256" key="9">
    <source>
        <dbReference type="ARBA" id="ARBA00023228"/>
    </source>
</evidence>
<protein>
    <submittedName>
        <fullName evidence="12">Putative lysosomal cystine transporter protein</fullName>
    </submittedName>
</protein>
<dbReference type="Gene3D" id="1.20.1280.290">
    <property type="match status" value="2"/>
</dbReference>
<evidence type="ECO:0000256" key="8">
    <source>
        <dbReference type="ARBA" id="ARBA00023136"/>
    </source>
</evidence>
<dbReference type="HOGENOM" id="CLU_046327_0_1_1"/>
<feature type="transmembrane region" description="Helical" evidence="11">
    <location>
        <begin position="47"/>
        <end position="69"/>
    </location>
</feature>
<dbReference type="eggNOG" id="KOG3145">
    <property type="taxonomic scope" value="Eukaryota"/>
</dbReference>
<dbReference type="SMART" id="SM00679">
    <property type="entry name" value="CTNS"/>
    <property type="match status" value="2"/>
</dbReference>
<keyword evidence="6" id="KW-0769">Symport</keyword>
<dbReference type="Pfam" id="PF04193">
    <property type="entry name" value="PQ-loop"/>
    <property type="match status" value="2"/>
</dbReference>
<evidence type="ECO:0000313" key="13">
    <source>
        <dbReference type="Proteomes" id="UP000014074"/>
    </source>
</evidence>
<accession>R8BUD1</accession>
<keyword evidence="9" id="KW-0458">Lysosome</keyword>
<evidence type="ECO:0000256" key="3">
    <source>
        <dbReference type="ARBA" id="ARBA00022448"/>
    </source>
</evidence>
<comment type="catalytic activity">
    <reaction evidence="10">
        <text>L-cystine(out) + H(+)(out) = L-cystine(in) + H(+)(in)</text>
        <dbReference type="Rhea" id="RHEA:66172"/>
        <dbReference type="ChEBI" id="CHEBI:15378"/>
        <dbReference type="ChEBI" id="CHEBI:35491"/>
    </reaction>
    <physiologicalReaction direction="left-to-right" evidence="10">
        <dbReference type="Rhea" id="RHEA:66173"/>
    </physiologicalReaction>
</comment>
<keyword evidence="5" id="KW-0677">Repeat</keyword>
<sequence length="282" mass="31294">MTFTFLALLSALFGWIYTLSWSLSFYPQPLLNWKRRSTSGTTIDFHIVNVLGFLAYLVSNCAFYWSPVIRAQYAARNHGLTPTVALNDIAFAGHAFVLTSIIFTQYIPGLWGFAPSLSSTRPSKTIVGIALGCIVGVLVVVFVVWPSEASGDADPVTDWVWLDVIYAISFVKLLITVVKYTPQILTNFRNRSTKGWSIVTILLDFVGGILSIAQLCVDSYIQRDWSGITGNPVKLALGNVSIIYDIIFMVQHYILYRGAEGKAEERDALLENGDGVRHGRLD</sequence>
<dbReference type="InterPro" id="IPR005282">
    <property type="entry name" value="LC_transporter"/>
</dbReference>
<dbReference type="GO" id="GO:0015293">
    <property type="term" value="F:symporter activity"/>
    <property type="evidence" value="ECO:0007669"/>
    <property type="project" value="UniProtKB-KW"/>
</dbReference>
<dbReference type="PANTHER" id="PTHR13131">
    <property type="entry name" value="CYSTINOSIN"/>
    <property type="match status" value="1"/>
</dbReference>
<dbReference type="AlphaFoldDB" id="R8BUD1"/>
<keyword evidence="4 11" id="KW-0812">Transmembrane</keyword>
<evidence type="ECO:0000256" key="4">
    <source>
        <dbReference type="ARBA" id="ARBA00022692"/>
    </source>
</evidence>
<keyword evidence="7 11" id="KW-1133">Transmembrane helix</keyword>
<dbReference type="Proteomes" id="UP000014074">
    <property type="component" value="Unassembled WGS sequence"/>
</dbReference>
<dbReference type="InterPro" id="IPR006603">
    <property type="entry name" value="PQ-loop_rpt"/>
</dbReference>
<dbReference type="EMBL" id="KB932883">
    <property type="protein sequence ID" value="EOO02981.1"/>
    <property type="molecule type" value="Genomic_DNA"/>
</dbReference>
<comment type="subcellular location">
    <subcellularLocation>
        <location evidence="1">Lysosome membrane</location>
        <topology evidence="1">Multi-pass membrane protein</topology>
    </subcellularLocation>
</comment>
<feature type="transmembrane region" description="Helical" evidence="11">
    <location>
        <begin position="89"/>
        <end position="114"/>
    </location>
</feature>
<dbReference type="GO" id="GO:0000324">
    <property type="term" value="C:fungal-type vacuole"/>
    <property type="evidence" value="ECO:0007669"/>
    <property type="project" value="TreeGrafter"/>
</dbReference>
<feature type="transmembrane region" description="Helical" evidence="11">
    <location>
        <begin position="126"/>
        <end position="147"/>
    </location>
</feature>
<proteinExistence type="inferred from homology"/>
<evidence type="ECO:0000256" key="1">
    <source>
        <dbReference type="ARBA" id="ARBA00004155"/>
    </source>
</evidence>
<feature type="transmembrane region" description="Helical" evidence="11">
    <location>
        <begin position="196"/>
        <end position="215"/>
    </location>
</feature>
<dbReference type="RefSeq" id="XP_007912315.1">
    <property type="nucleotide sequence ID" value="XM_007914124.1"/>
</dbReference>
<keyword evidence="3" id="KW-0813">Transport</keyword>
<dbReference type="PANTHER" id="PTHR13131:SF5">
    <property type="entry name" value="CYSTINOSIN"/>
    <property type="match status" value="1"/>
</dbReference>
<feature type="transmembrane region" description="Helical" evidence="11">
    <location>
        <begin position="159"/>
        <end position="175"/>
    </location>
</feature>
<feature type="transmembrane region" description="Helical" evidence="11">
    <location>
        <begin position="6"/>
        <end position="26"/>
    </location>
</feature>
<dbReference type="GO" id="GO:0015184">
    <property type="term" value="F:L-cystine transmembrane transporter activity"/>
    <property type="evidence" value="ECO:0007669"/>
    <property type="project" value="TreeGrafter"/>
</dbReference>
<evidence type="ECO:0000256" key="5">
    <source>
        <dbReference type="ARBA" id="ARBA00022737"/>
    </source>
</evidence>
<evidence type="ECO:0000256" key="7">
    <source>
        <dbReference type="ARBA" id="ARBA00022989"/>
    </source>
</evidence>
<keyword evidence="13" id="KW-1185">Reference proteome</keyword>
<name>R8BUD1_PHAM7</name>
<evidence type="ECO:0000256" key="2">
    <source>
        <dbReference type="ARBA" id="ARBA00006855"/>
    </source>
</evidence>
<keyword evidence="8 11" id="KW-0472">Membrane</keyword>
<dbReference type="GO" id="GO:0005774">
    <property type="term" value="C:vacuolar membrane"/>
    <property type="evidence" value="ECO:0007669"/>
    <property type="project" value="TreeGrafter"/>
</dbReference>
<dbReference type="FunFam" id="1.20.1280.290:FF:000016">
    <property type="entry name" value="Cystinosin homolog"/>
    <property type="match status" value="1"/>
</dbReference>
<dbReference type="OrthoDB" id="75720at2759"/>
<organism evidence="12 13">
    <name type="scientific">Phaeoacremonium minimum (strain UCR-PA7)</name>
    <name type="common">Esca disease fungus</name>
    <name type="synonym">Togninia minima</name>
    <dbReference type="NCBI Taxonomy" id="1286976"/>
    <lineage>
        <taxon>Eukaryota</taxon>
        <taxon>Fungi</taxon>
        <taxon>Dikarya</taxon>
        <taxon>Ascomycota</taxon>
        <taxon>Pezizomycotina</taxon>
        <taxon>Sordariomycetes</taxon>
        <taxon>Sordariomycetidae</taxon>
        <taxon>Togniniales</taxon>
        <taxon>Togniniaceae</taxon>
        <taxon>Phaeoacremonium</taxon>
    </lineage>
</organism>
<evidence type="ECO:0000313" key="12">
    <source>
        <dbReference type="EMBL" id="EOO02981.1"/>
    </source>
</evidence>
<dbReference type="GeneID" id="19321703"/>
<reference evidence="13" key="1">
    <citation type="journal article" date="2013" name="Genome Announc.">
        <title>Draft genome sequence of the ascomycete Phaeoacremonium aleophilum strain UCR-PA7, a causal agent of the esca disease complex in grapevines.</title>
        <authorList>
            <person name="Blanco-Ulate B."/>
            <person name="Rolshausen P."/>
            <person name="Cantu D."/>
        </authorList>
    </citation>
    <scope>NUCLEOTIDE SEQUENCE [LARGE SCALE GENOMIC DNA]</scope>
    <source>
        <strain evidence="13">UCR-PA7</strain>
    </source>
</reference>
<dbReference type="KEGG" id="tmn:UCRPA7_1544"/>
<evidence type="ECO:0000256" key="10">
    <source>
        <dbReference type="ARBA" id="ARBA00048473"/>
    </source>
</evidence>
<evidence type="ECO:0000256" key="11">
    <source>
        <dbReference type="SAM" id="Phobius"/>
    </source>
</evidence>